<proteinExistence type="predicted"/>
<dbReference type="Pfam" id="PF01527">
    <property type="entry name" value="HTH_Tnp_1"/>
    <property type="match status" value="1"/>
</dbReference>
<dbReference type="Gene3D" id="1.10.10.60">
    <property type="entry name" value="Homeodomain-like"/>
    <property type="match status" value="1"/>
</dbReference>
<dbReference type="AlphaFoldDB" id="A0AB34AJK5"/>
<keyword evidence="3" id="KW-1185">Reference proteome</keyword>
<dbReference type="SUPFAM" id="SSF46689">
    <property type="entry name" value="Homeodomain-like"/>
    <property type="match status" value="1"/>
</dbReference>
<sequence>MTKYSESFKEVIVDLFNNGTKAKDLSSVYGISEAMIYKWKKLYTKDPKTGVNEKQMQELKKENKRLQLENEILKKAAAIFAQDPL</sequence>
<dbReference type="GO" id="GO:0004803">
    <property type="term" value="F:transposase activity"/>
    <property type="evidence" value="ECO:0007669"/>
    <property type="project" value="InterPro"/>
</dbReference>
<gene>
    <name evidence="2" type="ORF">SCO02_18780</name>
</gene>
<name>A0AB34AJK5_STAUR</name>
<dbReference type="EMBL" id="BKAW01000009">
    <property type="protein sequence ID" value="GEQ03437.1"/>
    <property type="molecule type" value="Genomic_DNA"/>
</dbReference>
<reference evidence="2 3" key="1">
    <citation type="submission" date="2019-07" db="EMBL/GenBank/DDBJ databases">
        <title>Whole genome shotgun sequence of Staphylococcus cohnii subsp. urealyticus NBRC 109766.</title>
        <authorList>
            <person name="Hosoyama A."/>
            <person name="Uohara A."/>
            <person name="Ohji S."/>
            <person name="Ichikawa N."/>
        </authorList>
    </citation>
    <scope>NUCLEOTIDE SEQUENCE [LARGE SCALE GENOMIC DNA]</scope>
    <source>
        <strain evidence="2 3">NBRC 109766</strain>
    </source>
</reference>
<keyword evidence="1" id="KW-0175">Coiled coil</keyword>
<evidence type="ECO:0000256" key="1">
    <source>
        <dbReference type="SAM" id="Coils"/>
    </source>
</evidence>
<dbReference type="Proteomes" id="UP000321839">
    <property type="component" value="Unassembled WGS sequence"/>
</dbReference>
<dbReference type="InterPro" id="IPR009057">
    <property type="entry name" value="Homeodomain-like_sf"/>
</dbReference>
<evidence type="ECO:0000313" key="3">
    <source>
        <dbReference type="Proteomes" id="UP000321839"/>
    </source>
</evidence>
<dbReference type="GO" id="GO:0003677">
    <property type="term" value="F:DNA binding"/>
    <property type="evidence" value="ECO:0007669"/>
    <property type="project" value="InterPro"/>
</dbReference>
<accession>A0AB34AJK5</accession>
<dbReference type="RefSeq" id="WP_069813115.1">
    <property type="nucleotide sequence ID" value="NZ_BKAW01000009.1"/>
</dbReference>
<feature type="coiled-coil region" evidence="1">
    <location>
        <begin position="49"/>
        <end position="76"/>
    </location>
</feature>
<dbReference type="GO" id="GO:0006313">
    <property type="term" value="P:DNA transposition"/>
    <property type="evidence" value="ECO:0007669"/>
    <property type="project" value="InterPro"/>
</dbReference>
<dbReference type="InterPro" id="IPR002514">
    <property type="entry name" value="Transposase_8"/>
</dbReference>
<evidence type="ECO:0000313" key="2">
    <source>
        <dbReference type="EMBL" id="GEQ03437.1"/>
    </source>
</evidence>
<comment type="caution">
    <text evidence="2">The sequence shown here is derived from an EMBL/GenBank/DDBJ whole genome shotgun (WGS) entry which is preliminary data.</text>
</comment>
<protein>
    <submittedName>
        <fullName evidence="2">Transposase</fullName>
    </submittedName>
</protein>
<organism evidence="2 3">
    <name type="scientific">Staphylococcus ureilyticus</name>
    <name type="common">Staphylococcus cohnii subsp. urealyticus</name>
    <dbReference type="NCBI Taxonomy" id="94138"/>
    <lineage>
        <taxon>Bacteria</taxon>
        <taxon>Bacillati</taxon>
        <taxon>Bacillota</taxon>
        <taxon>Bacilli</taxon>
        <taxon>Bacillales</taxon>
        <taxon>Staphylococcaceae</taxon>
        <taxon>Staphylococcus</taxon>
        <taxon>Staphylococcus cohnii species complex</taxon>
    </lineage>
</organism>